<organism evidence="2 3">
    <name type="scientific">Leucocoprinus leucothites</name>
    <dbReference type="NCBI Taxonomy" id="201217"/>
    <lineage>
        <taxon>Eukaryota</taxon>
        <taxon>Fungi</taxon>
        <taxon>Dikarya</taxon>
        <taxon>Basidiomycota</taxon>
        <taxon>Agaricomycotina</taxon>
        <taxon>Agaricomycetes</taxon>
        <taxon>Agaricomycetidae</taxon>
        <taxon>Agaricales</taxon>
        <taxon>Agaricineae</taxon>
        <taxon>Agaricaceae</taxon>
        <taxon>Leucocoprinus</taxon>
    </lineage>
</organism>
<evidence type="ECO:0000313" key="2">
    <source>
        <dbReference type="EMBL" id="KAF5353954.1"/>
    </source>
</evidence>
<dbReference type="SUPFAM" id="SSF141086">
    <property type="entry name" value="Agglutinin HPA-like"/>
    <property type="match status" value="1"/>
</dbReference>
<name>A0A8H5FYS7_9AGAR</name>
<feature type="domain" description="H-type lectin" evidence="1">
    <location>
        <begin position="72"/>
        <end position="137"/>
    </location>
</feature>
<dbReference type="GO" id="GO:0007155">
    <property type="term" value="P:cell adhesion"/>
    <property type="evidence" value="ECO:0007669"/>
    <property type="project" value="InterPro"/>
</dbReference>
<dbReference type="EMBL" id="JAACJO010000009">
    <property type="protein sequence ID" value="KAF5353954.1"/>
    <property type="molecule type" value="Genomic_DNA"/>
</dbReference>
<dbReference type="InterPro" id="IPR019019">
    <property type="entry name" value="H-type_lectin_domain"/>
</dbReference>
<evidence type="ECO:0000259" key="1">
    <source>
        <dbReference type="Pfam" id="PF09458"/>
    </source>
</evidence>
<dbReference type="InterPro" id="IPR037221">
    <property type="entry name" value="H-type_lectin_dom_sf"/>
</dbReference>
<evidence type="ECO:0000313" key="3">
    <source>
        <dbReference type="Proteomes" id="UP000559027"/>
    </source>
</evidence>
<protein>
    <recommendedName>
        <fullName evidence="1">H-type lectin domain-containing protein</fullName>
    </recommendedName>
</protein>
<keyword evidence="3" id="KW-1185">Reference proteome</keyword>
<reference evidence="2 3" key="1">
    <citation type="journal article" date="2020" name="ISME J.">
        <title>Uncovering the hidden diversity of litter-decomposition mechanisms in mushroom-forming fungi.</title>
        <authorList>
            <person name="Floudas D."/>
            <person name="Bentzer J."/>
            <person name="Ahren D."/>
            <person name="Johansson T."/>
            <person name="Persson P."/>
            <person name="Tunlid A."/>
        </authorList>
    </citation>
    <scope>NUCLEOTIDE SEQUENCE [LARGE SCALE GENOMIC DNA]</scope>
    <source>
        <strain evidence="2 3">CBS 146.42</strain>
    </source>
</reference>
<dbReference type="Pfam" id="PF09458">
    <property type="entry name" value="H_lectin"/>
    <property type="match status" value="1"/>
</dbReference>
<comment type="caution">
    <text evidence="2">The sequence shown here is derived from an EMBL/GenBank/DDBJ whole genome shotgun (WGS) entry which is preliminary data.</text>
</comment>
<gene>
    <name evidence="2" type="ORF">D9756_006881</name>
</gene>
<dbReference type="GO" id="GO:0030246">
    <property type="term" value="F:carbohydrate binding"/>
    <property type="evidence" value="ECO:0007669"/>
    <property type="project" value="InterPro"/>
</dbReference>
<dbReference type="Proteomes" id="UP000559027">
    <property type="component" value="Unassembled WGS sequence"/>
</dbReference>
<proteinExistence type="predicted"/>
<dbReference type="AlphaFoldDB" id="A0A8H5FYS7"/>
<sequence length="140" mass="15993">MVTLDVDKGANIRASATIDHIKKAFGIYHITSWSDTKLYSGIMSSLNLAPTDQDILNGEWHMRNPRVDPASTRIDFQRSFFTPPRVVVFFNLIDLEKNCNWRLKTTATEIDTHGFTLNIETWDDTILHAARVGWIAYPPD</sequence>
<accession>A0A8H5FYS7</accession>
<dbReference type="OrthoDB" id="5419324at2759"/>
<dbReference type="Gene3D" id="2.60.40.2080">
    <property type="match status" value="1"/>
</dbReference>